<organism evidence="2">
    <name type="scientific">marine sediment metagenome</name>
    <dbReference type="NCBI Taxonomy" id="412755"/>
    <lineage>
        <taxon>unclassified sequences</taxon>
        <taxon>metagenomes</taxon>
        <taxon>ecological metagenomes</taxon>
    </lineage>
</organism>
<keyword evidence="1" id="KW-0812">Transmembrane</keyword>
<evidence type="ECO:0000313" key="2">
    <source>
        <dbReference type="EMBL" id="KKN30547.1"/>
    </source>
</evidence>
<dbReference type="EMBL" id="LAZR01002398">
    <property type="protein sequence ID" value="KKN30547.1"/>
    <property type="molecule type" value="Genomic_DNA"/>
</dbReference>
<proteinExistence type="predicted"/>
<protein>
    <submittedName>
        <fullName evidence="2">Uncharacterized protein</fullName>
    </submittedName>
</protein>
<accession>A0A0F9Q0L5</accession>
<comment type="caution">
    <text evidence="2">The sequence shown here is derived from an EMBL/GenBank/DDBJ whole genome shotgun (WGS) entry which is preliminary data.</text>
</comment>
<feature type="transmembrane region" description="Helical" evidence="1">
    <location>
        <begin position="21"/>
        <end position="44"/>
    </location>
</feature>
<keyword evidence="1" id="KW-1133">Transmembrane helix</keyword>
<keyword evidence="1" id="KW-0472">Membrane</keyword>
<evidence type="ECO:0000256" key="1">
    <source>
        <dbReference type="SAM" id="Phobius"/>
    </source>
</evidence>
<sequence>MRKENWKIIIFEEDEKPPWADVVLQIVEILGPIIGVIFLYFITLEDLTPINAIFGLAALALGFAAYLIATIIRNGQINLIYLFIIVIFMVFAVVVLYIMKSLIQIT</sequence>
<gene>
    <name evidence="2" type="ORF">LCGC14_0832950</name>
</gene>
<reference evidence="2" key="1">
    <citation type="journal article" date="2015" name="Nature">
        <title>Complex archaea that bridge the gap between prokaryotes and eukaryotes.</title>
        <authorList>
            <person name="Spang A."/>
            <person name="Saw J.H."/>
            <person name="Jorgensen S.L."/>
            <person name="Zaremba-Niedzwiedzka K."/>
            <person name="Martijn J."/>
            <person name="Lind A.E."/>
            <person name="van Eijk R."/>
            <person name="Schleper C."/>
            <person name="Guy L."/>
            <person name="Ettema T.J."/>
        </authorList>
    </citation>
    <scope>NUCLEOTIDE SEQUENCE</scope>
</reference>
<feature type="transmembrane region" description="Helical" evidence="1">
    <location>
        <begin position="79"/>
        <end position="99"/>
    </location>
</feature>
<name>A0A0F9Q0L5_9ZZZZ</name>
<dbReference type="AlphaFoldDB" id="A0A0F9Q0L5"/>
<feature type="transmembrane region" description="Helical" evidence="1">
    <location>
        <begin position="50"/>
        <end position="72"/>
    </location>
</feature>